<name>A0AAD9A3D9_9PEZI</name>
<comment type="catalytic activity">
    <reaction evidence="10">
        <text>[(1-&gt;4)-beta-D-glucosyl]n+m + reduced acceptor + O2 = 4-dehydro-beta-D-glucosyl-[(1-&gt;4)-beta-D-glucosyl]n-1 + [(1-&gt;4)-beta-D-glucosyl]m + acceptor + H2O.</text>
        <dbReference type="EC" id="1.14.99.56"/>
    </reaction>
</comment>
<sequence length="184" mass="20382">MRVEIVVPLLWLTPTVSCHGAVTNYTVDGKVYPGRRCNGGNSADPTGTLKPGTNITANWKQWTHAQGLVMVWLGDKQTWFKIDQMGLWDSNLNSENWGTAIVLKQLKWSNKIPSNLKPRKYLPLYELLALCQANTPQFYFDCAQVVMEGSGTANATFVYFQIGIYQGGHPSEDPPGGAVWSGCE</sequence>
<dbReference type="InterPro" id="IPR049892">
    <property type="entry name" value="AA9"/>
</dbReference>
<dbReference type="GO" id="GO:0016787">
    <property type="term" value="F:hydrolase activity"/>
    <property type="evidence" value="ECO:0007669"/>
    <property type="project" value="UniProtKB-KW"/>
</dbReference>
<evidence type="ECO:0000313" key="15">
    <source>
        <dbReference type="Proteomes" id="UP001243330"/>
    </source>
</evidence>
<dbReference type="PANTHER" id="PTHR33353:SF19">
    <property type="entry name" value="GLYCOSYLHYDROLASE FAMILY 61-8 PROTEIN"/>
    <property type="match status" value="1"/>
</dbReference>
<dbReference type="Gene3D" id="2.70.50.70">
    <property type="match status" value="1"/>
</dbReference>
<keyword evidence="4 12" id="KW-0732">Signal</keyword>
<gene>
    <name evidence="14" type="ORF">CCHR01_16659</name>
</gene>
<evidence type="ECO:0000256" key="4">
    <source>
        <dbReference type="ARBA" id="ARBA00022729"/>
    </source>
</evidence>
<evidence type="ECO:0000256" key="5">
    <source>
        <dbReference type="ARBA" id="ARBA00023001"/>
    </source>
</evidence>
<keyword evidence="3" id="KW-0964">Secreted</keyword>
<keyword evidence="7" id="KW-0119">Carbohydrate metabolism</keyword>
<dbReference type="Pfam" id="PF03443">
    <property type="entry name" value="AA9"/>
    <property type="match status" value="1"/>
</dbReference>
<evidence type="ECO:0000256" key="7">
    <source>
        <dbReference type="ARBA" id="ARBA00023277"/>
    </source>
</evidence>
<evidence type="ECO:0000256" key="8">
    <source>
        <dbReference type="ARBA" id="ARBA00023326"/>
    </source>
</evidence>
<dbReference type="EC" id="1.14.99.56" evidence="11"/>
<keyword evidence="6" id="KW-1015">Disulfide bond</keyword>
<evidence type="ECO:0000256" key="9">
    <source>
        <dbReference type="ARBA" id="ARBA00044502"/>
    </source>
</evidence>
<keyword evidence="5" id="KW-0136">Cellulose degradation</keyword>
<evidence type="ECO:0000256" key="10">
    <source>
        <dbReference type="ARBA" id="ARBA00045077"/>
    </source>
</evidence>
<evidence type="ECO:0000256" key="11">
    <source>
        <dbReference type="ARBA" id="ARBA00047174"/>
    </source>
</evidence>
<comment type="cofactor">
    <cofactor evidence="1">
        <name>Cu(2+)</name>
        <dbReference type="ChEBI" id="CHEBI:29036"/>
    </cofactor>
</comment>
<keyword evidence="14" id="KW-0378">Hydrolase</keyword>
<evidence type="ECO:0000256" key="2">
    <source>
        <dbReference type="ARBA" id="ARBA00004613"/>
    </source>
</evidence>
<evidence type="ECO:0000313" key="14">
    <source>
        <dbReference type="EMBL" id="KAK1840711.1"/>
    </source>
</evidence>
<dbReference type="PANTHER" id="PTHR33353">
    <property type="entry name" value="PUTATIVE (AFU_ORTHOLOGUE AFUA_1G12560)-RELATED"/>
    <property type="match status" value="1"/>
</dbReference>
<keyword evidence="15" id="KW-1185">Reference proteome</keyword>
<dbReference type="EMBL" id="JAQOWY010000537">
    <property type="protein sequence ID" value="KAK1840711.1"/>
    <property type="molecule type" value="Genomic_DNA"/>
</dbReference>
<comment type="similarity">
    <text evidence="9">Belongs to the polysaccharide monooxygenase AA9 family.</text>
</comment>
<evidence type="ECO:0000256" key="12">
    <source>
        <dbReference type="SAM" id="SignalP"/>
    </source>
</evidence>
<feature type="signal peptide" evidence="12">
    <location>
        <begin position="1"/>
        <end position="18"/>
    </location>
</feature>
<comment type="subcellular location">
    <subcellularLocation>
        <location evidence="2">Secreted</location>
    </subcellularLocation>
</comment>
<dbReference type="Proteomes" id="UP001243330">
    <property type="component" value="Unassembled WGS sequence"/>
</dbReference>
<evidence type="ECO:0000256" key="1">
    <source>
        <dbReference type="ARBA" id="ARBA00001973"/>
    </source>
</evidence>
<feature type="domain" description="Auxiliary Activity family 9 catalytic" evidence="13">
    <location>
        <begin position="36"/>
        <end position="170"/>
    </location>
</feature>
<evidence type="ECO:0000256" key="6">
    <source>
        <dbReference type="ARBA" id="ARBA00023157"/>
    </source>
</evidence>
<keyword evidence="8" id="KW-0624">Polysaccharide degradation</keyword>
<organism evidence="14 15">
    <name type="scientific">Colletotrichum chrysophilum</name>
    <dbReference type="NCBI Taxonomy" id="1836956"/>
    <lineage>
        <taxon>Eukaryota</taxon>
        <taxon>Fungi</taxon>
        <taxon>Dikarya</taxon>
        <taxon>Ascomycota</taxon>
        <taxon>Pezizomycotina</taxon>
        <taxon>Sordariomycetes</taxon>
        <taxon>Hypocreomycetidae</taxon>
        <taxon>Glomerellales</taxon>
        <taxon>Glomerellaceae</taxon>
        <taxon>Colletotrichum</taxon>
        <taxon>Colletotrichum gloeosporioides species complex</taxon>
    </lineage>
</organism>
<dbReference type="InterPro" id="IPR005103">
    <property type="entry name" value="AA9_LPMO"/>
</dbReference>
<dbReference type="GO" id="GO:0005576">
    <property type="term" value="C:extracellular region"/>
    <property type="evidence" value="ECO:0007669"/>
    <property type="project" value="UniProtKB-SubCell"/>
</dbReference>
<comment type="caution">
    <text evidence="14">The sequence shown here is derived from an EMBL/GenBank/DDBJ whole genome shotgun (WGS) entry which is preliminary data.</text>
</comment>
<dbReference type="GO" id="GO:0030245">
    <property type="term" value="P:cellulose catabolic process"/>
    <property type="evidence" value="ECO:0007669"/>
    <property type="project" value="UniProtKB-KW"/>
</dbReference>
<dbReference type="AlphaFoldDB" id="A0AAD9A3D9"/>
<accession>A0AAD9A3D9</accession>
<evidence type="ECO:0000259" key="13">
    <source>
        <dbReference type="Pfam" id="PF03443"/>
    </source>
</evidence>
<feature type="chain" id="PRO_5042003194" description="lytic cellulose monooxygenase (C4-dehydrogenating)" evidence="12">
    <location>
        <begin position="19"/>
        <end position="184"/>
    </location>
</feature>
<evidence type="ECO:0000256" key="3">
    <source>
        <dbReference type="ARBA" id="ARBA00022525"/>
    </source>
</evidence>
<protein>
    <recommendedName>
        <fullName evidence="11">lytic cellulose monooxygenase (C4-dehydrogenating)</fullName>
        <ecNumber evidence="11">1.14.99.56</ecNumber>
    </recommendedName>
</protein>
<reference evidence="14" key="1">
    <citation type="submission" date="2023-01" db="EMBL/GenBank/DDBJ databases">
        <title>Colletotrichum chrysophilum M932 genome sequence.</title>
        <authorList>
            <person name="Baroncelli R."/>
        </authorList>
    </citation>
    <scope>NUCLEOTIDE SEQUENCE</scope>
    <source>
        <strain evidence="14">M932</strain>
    </source>
</reference>
<proteinExistence type="inferred from homology"/>